<gene>
    <name evidence="1" type="ORF">AVEN_71321_1</name>
</gene>
<keyword evidence="2" id="KW-1185">Reference proteome</keyword>
<protein>
    <submittedName>
        <fullName evidence="1">Uncharacterized protein</fullName>
    </submittedName>
</protein>
<dbReference type="EMBL" id="BGPR01000081">
    <property type="protein sequence ID" value="GBL91667.1"/>
    <property type="molecule type" value="Genomic_DNA"/>
</dbReference>
<accession>A0A4Y2BIV7</accession>
<dbReference type="Proteomes" id="UP000499080">
    <property type="component" value="Unassembled WGS sequence"/>
</dbReference>
<organism evidence="1 2">
    <name type="scientific">Araneus ventricosus</name>
    <name type="common">Orbweaver spider</name>
    <name type="synonym">Epeira ventricosa</name>
    <dbReference type="NCBI Taxonomy" id="182803"/>
    <lineage>
        <taxon>Eukaryota</taxon>
        <taxon>Metazoa</taxon>
        <taxon>Ecdysozoa</taxon>
        <taxon>Arthropoda</taxon>
        <taxon>Chelicerata</taxon>
        <taxon>Arachnida</taxon>
        <taxon>Araneae</taxon>
        <taxon>Araneomorphae</taxon>
        <taxon>Entelegynae</taxon>
        <taxon>Araneoidea</taxon>
        <taxon>Araneidae</taxon>
        <taxon>Araneus</taxon>
    </lineage>
</organism>
<proteinExistence type="predicted"/>
<dbReference type="AlphaFoldDB" id="A0A4Y2BIV7"/>
<reference evidence="1 2" key="1">
    <citation type="journal article" date="2019" name="Sci. Rep.">
        <title>Orb-weaving spider Araneus ventricosus genome elucidates the spidroin gene catalogue.</title>
        <authorList>
            <person name="Kono N."/>
            <person name="Nakamura H."/>
            <person name="Ohtoshi R."/>
            <person name="Moran D.A.P."/>
            <person name="Shinohara A."/>
            <person name="Yoshida Y."/>
            <person name="Fujiwara M."/>
            <person name="Mori M."/>
            <person name="Tomita M."/>
            <person name="Arakawa K."/>
        </authorList>
    </citation>
    <scope>NUCLEOTIDE SEQUENCE [LARGE SCALE GENOMIC DNA]</scope>
</reference>
<comment type="caution">
    <text evidence="1">The sequence shown here is derived from an EMBL/GenBank/DDBJ whole genome shotgun (WGS) entry which is preliminary data.</text>
</comment>
<sequence>MCGRRCCRDKPSSKVPLSFQSRCSRHKYKMPFCRGEKYSVELAAIKKGFESINELKGIQSCHCIKKAGPSSVNMFLNSGDDIAFKTKVGILESKVNGFSKSSVTFIELEKYFSVYYNDNWYIG</sequence>
<evidence type="ECO:0000313" key="1">
    <source>
        <dbReference type="EMBL" id="GBL91667.1"/>
    </source>
</evidence>
<evidence type="ECO:0000313" key="2">
    <source>
        <dbReference type="Proteomes" id="UP000499080"/>
    </source>
</evidence>
<name>A0A4Y2BIV7_ARAVE</name>